<feature type="compositionally biased region" description="Polar residues" evidence="1">
    <location>
        <begin position="1"/>
        <end position="17"/>
    </location>
</feature>
<feature type="region of interest" description="Disordered" evidence="1">
    <location>
        <begin position="1"/>
        <end position="26"/>
    </location>
</feature>
<organism evidence="3 4">
    <name type="scientific">Podospora fimiseda</name>
    <dbReference type="NCBI Taxonomy" id="252190"/>
    <lineage>
        <taxon>Eukaryota</taxon>
        <taxon>Fungi</taxon>
        <taxon>Dikarya</taxon>
        <taxon>Ascomycota</taxon>
        <taxon>Pezizomycotina</taxon>
        <taxon>Sordariomycetes</taxon>
        <taxon>Sordariomycetidae</taxon>
        <taxon>Sordariales</taxon>
        <taxon>Podosporaceae</taxon>
        <taxon>Podospora</taxon>
    </lineage>
</organism>
<feature type="domain" description="T6SS Phospholipase effector Tle1-like catalytic" evidence="2">
    <location>
        <begin position="54"/>
        <end position="324"/>
    </location>
</feature>
<evidence type="ECO:0000313" key="3">
    <source>
        <dbReference type="EMBL" id="KAK4231142.1"/>
    </source>
</evidence>
<sequence length="623" mass="68692">MSSNTQTSSRPGASSSRPDGPSLPVDTWVLVNNGKYSKAGATLPKRDDTKKYNHIICIDGTSNNQLHDRKAVNEGQVTNVGRISHLFPSVTRDGTVQQVLYQPGIGSVSDYSTPALRLIDNMIDQGIGGDFDKHIISLYRYLSIGYRPGDQIFIFGFSRGAYIARVLSSLIADVGIFNRKQQKATQGECTTIITDILNQWKLQKGGKPTDKTYTAYMQPAKIDFLGLFDTVAALGLPDFANVDMQCQEYRFAEQIANRPLIRRTFQAIALSERRENFKCLLFTKRHEKQIINQVWFPGFHESIGGGNGDPGNTVPYVTLIWMISKFRSLVEINQTKLRQYIAPSSGHIPCDDVADSRSGMWLANTIEYRSTSLGSGVNEKRHIITQQPYFTQYTGIPEMPDVDGSEQKPIQLKKIGMEKPDEWEQSMLNLLENHVDGVRGFFESKMHHLVHHTMHGISHAPIITPNGPYEGSDSGSSNAAVSGGVQRCTTVQTTKTQKAAAASVGSATVTKTQTTQTVKTQQTATKGSSRSEKKVIAASAESVTVKTQEKKEAVEPVRRVQTGLRQAGTGKQQPGYDKKQAEGMMRRMQTLPVREGKTTQGSDEISTQVKVVKKVRVAVSNGA</sequence>
<protein>
    <recommendedName>
        <fullName evidence="2">T6SS Phospholipase effector Tle1-like catalytic domain-containing protein</fullName>
    </recommendedName>
</protein>
<dbReference type="EMBL" id="MU865294">
    <property type="protein sequence ID" value="KAK4231142.1"/>
    <property type="molecule type" value="Genomic_DNA"/>
</dbReference>
<dbReference type="PANTHER" id="PTHR33840">
    <property type="match status" value="1"/>
</dbReference>
<dbReference type="Proteomes" id="UP001301958">
    <property type="component" value="Unassembled WGS sequence"/>
</dbReference>
<reference evidence="3" key="1">
    <citation type="journal article" date="2023" name="Mol. Phylogenet. Evol.">
        <title>Genome-scale phylogeny and comparative genomics of the fungal order Sordariales.</title>
        <authorList>
            <person name="Hensen N."/>
            <person name="Bonometti L."/>
            <person name="Westerberg I."/>
            <person name="Brannstrom I.O."/>
            <person name="Guillou S."/>
            <person name="Cros-Aarteil S."/>
            <person name="Calhoun S."/>
            <person name="Haridas S."/>
            <person name="Kuo A."/>
            <person name="Mondo S."/>
            <person name="Pangilinan J."/>
            <person name="Riley R."/>
            <person name="LaButti K."/>
            <person name="Andreopoulos B."/>
            <person name="Lipzen A."/>
            <person name="Chen C."/>
            <person name="Yan M."/>
            <person name="Daum C."/>
            <person name="Ng V."/>
            <person name="Clum A."/>
            <person name="Steindorff A."/>
            <person name="Ohm R.A."/>
            <person name="Martin F."/>
            <person name="Silar P."/>
            <person name="Natvig D.O."/>
            <person name="Lalanne C."/>
            <person name="Gautier V."/>
            <person name="Ament-Velasquez S.L."/>
            <person name="Kruys A."/>
            <person name="Hutchinson M.I."/>
            <person name="Powell A.J."/>
            <person name="Barry K."/>
            <person name="Miller A.N."/>
            <person name="Grigoriev I.V."/>
            <person name="Debuchy R."/>
            <person name="Gladieux P."/>
            <person name="Hiltunen Thoren M."/>
            <person name="Johannesson H."/>
        </authorList>
    </citation>
    <scope>NUCLEOTIDE SEQUENCE</scope>
    <source>
        <strain evidence="3">CBS 990.96</strain>
    </source>
</reference>
<gene>
    <name evidence="3" type="ORF">QBC38DRAFT_541832</name>
</gene>
<proteinExistence type="predicted"/>
<evidence type="ECO:0000259" key="2">
    <source>
        <dbReference type="Pfam" id="PF09994"/>
    </source>
</evidence>
<keyword evidence="4" id="KW-1185">Reference proteome</keyword>
<dbReference type="AlphaFoldDB" id="A0AAN7BXJ5"/>
<comment type="caution">
    <text evidence="3">The sequence shown here is derived from an EMBL/GenBank/DDBJ whole genome shotgun (WGS) entry which is preliminary data.</text>
</comment>
<dbReference type="InterPro" id="IPR018712">
    <property type="entry name" value="Tle1-like_cat"/>
</dbReference>
<dbReference type="PANTHER" id="PTHR33840:SF1">
    <property type="entry name" value="TLE1 PHOSPHOLIPASE DOMAIN-CONTAINING PROTEIN"/>
    <property type="match status" value="1"/>
</dbReference>
<accession>A0AAN7BXJ5</accession>
<reference evidence="3" key="2">
    <citation type="submission" date="2023-05" db="EMBL/GenBank/DDBJ databases">
        <authorList>
            <consortium name="Lawrence Berkeley National Laboratory"/>
            <person name="Steindorff A."/>
            <person name="Hensen N."/>
            <person name="Bonometti L."/>
            <person name="Westerberg I."/>
            <person name="Brannstrom I.O."/>
            <person name="Guillou S."/>
            <person name="Cros-Aarteil S."/>
            <person name="Calhoun S."/>
            <person name="Haridas S."/>
            <person name="Kuo A."/>
            <person name="Mondo S."/>
            <person name="Pangilinan J."/>
            <person name="Riley R."/>
            <person name="Labutti K."/>
            <person name="Andreopoulos B."/>
            <person name="Lipzen A."/>
            <person name="Chen C."/>
            <person name="Yanf M."/>
            <person name="Daum C."/>
            <person name="Ng V."/>
            <person name="Clum A."/>
            <person name="Ohm R."/>
            <person name="Martin F."/>
            <person name="Silar P."/>
            <person name="Natvig D."/>
            <person name="Lalanne C."/>
            <person name="Gautier V."/>
            <person name="Ament-Velasquez S.L."/>
            <person name="Kruys A."/>
            <person name="Hutchinson M.I."/>
            <person name="Powell A.J."/>
            <person name="Barry K."/>
            <person name="Miller A.N."/>
            <person name="Grigoriev I.V."/>
            <person name="Debuchy R."/>
            <person name="Gladieux P."/>
            <person name="Thoren M.H."/>
            <person name="Johannesson H."/>
        </authorList>
    </citation>
    <scope>NUCLEOTIDE SEQUENCE</scope>
    <source>
        <strain evidence="3">CBS 990.96</strain>
    </source>
</reference>
<evidence type="ECO:0000256" key="1">
    <source>
        <dbReference type="SAM" id="MobiDB-lite"/>
    </source>
</evidence>
<evidence type="ECO:0000313" key="4">
    <source>
        <dbReference type="Proteomes" id="UP001301958"/>
    </source>
</evidence>
<dbReference type="Pfam" id="PF09994">
    <property type="entry name" value="T6SS_Tle1-like_cat"/>
    <property type="match status" value="1"/>
</dbReference>
<name>A0AAN7BXJ5_9PEZI</name>